<accession>A0A3B0SYN0</accession>
<reference evidence="3" key="1">
    <citation type="submission" date="2018-06" db="EMBL/GenBank/DDBJ databases">
        <authorList>
            <person name="Zhirakovskaya E."/>
        </authorList>
    </citation>
    <scope>NUCLEOTIDE SEQUENCE</scope>
</reference>
<dbReference type="GO" id="GO:0008829">
    <property type="term" value="F:dCTP deaminase activity"/>
    <property type="evidence" value="ECO:0007669"/>
    <property type="project" value="UniProtKB-EC"/>
</dbReference>
<organism evidence="3">
    <name type="scientific">hydrothermal vent metagenome</name>
    <dbReference type="NCBI Taxonomy" id="652676"/>
    <lineage>
        <taxon>unclassified sequences</taxon>
        <taxon>metagenomes</taxon>
        <taxon>ecological metagenomes</taxon>
    </lineage>
</organism>
<proteinExistence type="predicted"/>
<dbReference type="Pfam" id="PF22569">
    <property type="entry name" value="DCD_C"/>
    <property type="match status" value="1"/>
</dbReference>
<name>A0A3B0SYN0_9ZZZZ</name>
<dbReference type="InterPro" id="IPR010550">
    <property type="entry name" value="DCD_N"/>
</dbReference>
<protein>
    <submittedName>
        <fullName evidence="3">Deoxycytidine triphosphate deaminase</fullName>
        <ecNumber evidence="3">3.5.4.13</ecNumber>
    </submittedName>
</protein>
<dbReference type="SUPFAM" id="SSF51283">
    <property type="entry name" value="dUTPase-like"/>
    <property type="match status" value="2"/>
</dbReference>
<dbReference type="EC" id="3.5.4.13" evidence="3"/>
<keyword evidence="3" id="KW-0378">Hydrolase</keyword>
<dbReference type="Pfam" id="PF06559">
    <property type="entry name" value="DCD_N"/>
    <property type="match status" value="1"/>
</dbReference>
<sequence length="387" mass="41504">MNSRKSAAALLRVAGLAGKPKPMTQAQPPDGVLSAEMIAELMQAGALTGASLAQLQPASLDLTLGPRAWRVRASFLPSKMRTVAARLGDGLAMQEINLEDGAVFERGCVYLVELNERAALPGDLFGAANPKSSTGRIDVFVRLVADYGAAFDEIPAGYEGPLYAEISPRSFSIRARVGSSLNQLRLKRGAFRLDDRELASLHAQTPLVGGEENIEGGLGLSVSLRDIDAGDAVIGWRARRHTALIDVDEIAALEPRDFFEPIGPQKSGFIILDPDEFYILASKEALVIPPDYAAEMTPISPGLGEFRVHYAGFFDPGFGWAAAGSASNGSRAVLEVRSHDAPFVLEDGQLVARLVYERMAARPARLYGAEGQSNYQGQGLKLSKHFV</sequence>
<dbReference type="PANTHER" id="PTHR42680">
    <property type="entry name" value="DCTP DEAMINASE"/>
    <property type="match status" value="1"/>
</dbReference>
<evidence type="ECO:0000313" key="3">
    <source>
        <dbReference type="EMBL" id="VAW01644.1"/>
    </source>
</evidence>
<gene>
    <name evidence="3" type="ORF">MNBD_ALPHA05-11</name>
</gene>
<evidence type="ECO:0000259" key="2">
    <source>
        <dbReference type="Pfam" id="PF22569"/>
    </source>
</evidence>
<feature type="domain" description="2'-deoxycytidine 5'-triphosphate deaminase C-terminal" evidence="2">
    <location>
        <begin position="195"/>
        <end position="386"/>
    </location>
</feature>
<dbReference type="GO" id="GO:0009394">
    <property type="term" value="P:2'-deoxyribonucleotide metabolic process"/>
    <property type="evidence" value="ECO:0007669"/>
    <property type="project" value="InterPro"/>
</dbReference>
<dbReference type="InterPro" id="IPR036157">
    <property type="entry name" value="dUTPase-like_sf"/>
</dbReference>
<dbReference type="InterPro" id="IPR053811">
    <property type="entry name" value="DCD_C"/>
</dbReference>
<evidence type="ECO:0000259" key="1">
    <source>
        <dbReference type="Pfam" id="PF06559"/>
    </source>
</evidence>
<dbReference type="NCBIfam" id="NF005734">
    <property type="entry name" value="PRK07559.1"/>
    <property type="match status" value="1"/>
</dbReference>
<dbReference type="Gene3D" id="2.70.40.10">
    <property type="match status" value="2"/>
</dbReference>
<feature type="domain" description="2'-deoxycytidine 5'-triphosphate deaminase N-terminal" evidence="1">
    <location>
        <begin position="30"/>
        <end position="189"/>
    </location>
</feature>
<dbReference type="PANTHER" id="PTHR42680:SF3">
    <property type="entry name" value="DCTP DEAMINASE"/>
    <property type="match status" value="1"/>
</dbReference>
<dbReference type="AlphaFoldDB" id="A0A3B0SYN0"/>
<dbReference type="EMBL" id="UOEH01000341">
    <property type="protein sequence ID" value="VAW01644.1"/>
    <property type="molecule type" value="Genomic_DNA"/>
</dbReference>